<dbReference type="Pfam" id="PF07727">
    <property type="entry name" value="RVT_2"/>
    <property type="match status" value="2"/>
</dbReference>
<evidence type="ECO:0000259" key="1">
    <source>
        <dbReference type="Pfam" id="PF07727"/>
    </source>
</evidence>
<keyword evidence="3" id="KW-1185">Reference proteome</keyword>
<dbReference type="InterPro" id="IPR013103">
    <property type="entry name" value="RVT_2"/>
</dbReference>
<evidence type="ECO:0000313" key="3">
    <source>
        <dbReference type="Proteomes" id="UP001054252"/>
    </source>
</evidence>
<proteinExistence type="predicted"/>
<gene>
    <name evidence="2" type="ORF">SLEP1_g14113</name>
</gene>
<accession>A0AAV5IHX4</accession>
<reference evidence="2 3" key="1">
    <citation type="journal article" date="2021" name="Commun. Biol.">
        <title>The genome of Shorea leprosula (Dipterocarpaceae) highlights the ecological relevance of drought in aseasonal tropical rainforests.</title>
        <authorList>
            <person name="Ng K.K.S."/>
            <person name="Kobayashi M.J."/>
            <person name="Fawcett J.A."/>
            <person name="Hatakeyama M."/>
            <person name="Paape T."/>
            <person name="Ng C.H."/>
            <person name="Ang C.C."/>
            <person name="Tnah L.H."/>
            <person name="Lee C.T."/>
            <person name="Nishiyama T."/>
            <person name="Sese J."/>
            <person name="O'Brien M.J."/>
            <person name="Copetti D."/>
            <person name="Mohd Noor M.I."/>
            <person name="Ong R.C."/>
            <person name="Putra M."/>
            <person name="Sireger I.Z."/>
            <person name="Indrioko S."/>
            <person name="Kosugi Y."/>
            <person name="Izuno A."/>
            <person name="Isagi Y."/>
            <person name="Lee S.L."/>
            <person name="Shimizu K.K."/>
        </authorList>
    </citation>
    <scope>NUCLEOTIDE SEQUENCE [LARGE SCALE GENOMIC DNA]</scope>
    <source>
        <strain evidence="2">214</strain>
    </source>
</reference>
<dbReference type="EMBL" id="BPVZ01000017">
    <property type="protein sequence ID" value="GKV01566.1"/>
    <property type="molecule type" value="Genomic_DNA"/>
</dbReference>
<feature type="domain" description="Reverse transcriptase Ty1/copia-type" evidence="1">
    <location>
        <begin position="190"/>
        <end position="257"/>
    </location>
</feature>
<organism evidence="2 3">
    <name type="scientific">Rubroshorea leprosula</name>
    <dbReference type="NCBI Taxonomy" id="152421"/>
    <lineage>
        <taxon>Eukaryota</taxon>
        <taxon>Viridiplantae</taxon>
        <taxon>Streptophyta</taxon>
        <taxon>Embryophyta</taxon>
        <taxon>Tracheophyta</taxon>
        <taxon>Spermatophyta</taxon>
        <taxon>Magnoliopsida</taxon>
        <taxon>eudicotyledons</taxon>
        <taxon>Gunneridae</taxon>
        <taxon>Pentapetalae</taxon>
        <taxon>rosids</taxon>
        <taxon>malvids</taxon>
        <taxon>Malvales</taxon>
        <taxon>Dipterocarpaceae</taxon>
        <taxon>Rubroshorea</taxon>
    </lineage>
</organism>
<dbReference type="AlphaFoldDB" id="A0AAV5IHX4"/>
<dbReference type="Proteomes" id="UP001054252">
    <property type="component" value="Unassembled WGS sequence"/>
</dbReference>
<evidence type="ECO:0000313" key="2">
    <source>
        <dbReference type="EMBL" id="GKV01566.1"/>
    </source>
</evidence>
<comment type="caution">
    <text evidence="2">The sequence shown here is derived from an EMBL/GenBank/DDBJ whole genome shotgun (WGS) entry which is preliminary data.</text>
</comment>
<protein>
    <recommendedName>
        <fullName evidence="1">Reverse transcriptase Ty1/copia-type domain-containing protein</fullName>
    </recommendedName>
</protein>
<feature type="domain" description="Reverse transcriptase Ty1/copia-type" evidence="1">
    <location>
        <begin position="114"/>
        <end position="188"/>
    </location>
</feature>
<name>A0AAV5IHX4_9ROSI</name>
<sequence length="260" mass="29324">MGYNIEVSPSHQTPIFTNTPLELFPSDDAGFPDELSNNQTIMALISKDVSFVDTTPRTNEIENSPIASSSSHPTWVRNPPTYLQDYHCLSTFTSLHEPQQAMKEELQALEKTSTLDLVDLPTDKTLVGCKWVYKIKTHSDGSVEHYKAHLMAKCFTQEYDINYEETFAPVAYLITVCSLLAIVAVRKWNSIVSEFSFTSSPHDTTLFVRKSAQGMVLVLIYVDDVIITGDDVSGIDELKQFLSHIFEMKDLGSLSYFFRT</sequence>